<protein>
    <recommendedName>
        <fullName evidence="2">ACB domain-containing protein</fullName>
    </recommendedName>
</protein>
<dbReference type="HOGENOM" id="CLU_118853_4_0_1"/>
<accession>T1EJV8</accession>
<dbReference type="GO" id="GO:0000062">
    <property type="term" value="F:fatty-acyl-CoA binding"/>
    <property type="evidence" value="ECO:0000318"/>
    <property type="project" value="GO_Central"/>
</dbReference>
<dbReference type="Gene3D" id="1.20.80.10">
    <property type="match status" value="1"/>
</dbReference>
<dbReference type="eggNOG" id="KOG0817">
    <property type="taxonomic scope" value="Eukaryota"/>
</dbReference>
<dbReference type="EnsemblMetazoa" id="HelroT146952">
    <property type="protein sequence ID" value="HelroP146952"/>
    <property type="gene ID" value="HelroG146952"/>
</dbReference>
<dbReference type="Proteomes" id="UP000015101">
    <property type="component" value="Unassembled WGS sequence"/>
</dbReference>
<sequence>SLKEQFDAATNVIQSLPKKGSFQPSTEMQLMFYSLFKQATIGQCNVSRPAFYDIVGRTKW</sequence>
<evidence type="ECO:0000313" key="3">
    <source>
        <dbReference type="EMBL" id="ESO00028.1"/>
    </source>
</evidence>
<dbReference type="InterPro" id="IPR035984">
    <property type="entry name" value="Acyl-CoA-binding_sf"/>
</dbReference>
<dbReference type="EMBL" id="AMQM01005626">
    <property type="status" value="NOT_ANNOTATED_CDS"/>
    <property type="molecule type" value="Genomic_DNA"/>
</dbReference>
<feature type="domain" description="ACB" evidence="2">
    <location>
        <begin position="2"/>
        <end position="60"/>
    </location>
</feature>
<organism evidence="4 5">
    <name type="scientific">Helobdella robusta</name>
    <name type="common">Californian leech</name>
    <dbReference type="NCBI Taxonomy" id="6412"/>
    <lineage>
        <taxon>Eukaryota</taxon>
        <taxon>Metazoa</taxon>
        <taxon>Spiralia</taxon>
        <taxon>Lophotrochozoa</taxon>
        <taxon>Annelida</taxon>
        <taxon>Clitellata</taxon>
        <taxon>Hirudinea</taxon>
        <taxon>Rhynchobdellida</taxon>
        <taxon>Glossiphoniidae</taxon>
        <taxon>Helobdella</taxon>
    </lineage>
</organism>
<name>T1EJV8_HELRO</name>
<dbReference type="GeneID" id="20196858"/>
<dbReference type="PANTHER" id="PTHR23310:SF77">
    <property type="entry name" value="LD25952P"/>
    <property type="match status" value="1"/>
</dbReference>
<evidence type="ECO:0000259" key="2">
    <source>
        <dbReference type="PROSITE" id="PS51228"/>
    </source>
</evidence>
<dbReference type="InterPro" id="IPR014352">
    <property type="entry name" value="FERM/acyl-CoA-bd_prot_sf"/>
</dbReference>
<dbReference type="EMBL" id="KB097026">
    <property type="protein sequence ID" value="ESO00028.1"/>
    <property type="molecule type" value="Genomic_DNA"/>
</dbReference>
<reference evidence="3 5" key="2">
    <citation type="journal article" date="2013" name="Nature">
        <title>Insights into bilaterian evolution from three spiralian genomes.</title>
        <authorList>
            <person name="Simakov O."/>
            <person name="Marletaz F."/>
            <person name="Cho S.J."/>
            <person name="Edsinger-Gonzales E."/>
            <person name="Havlak P."/>
            <person name="Hellsten U."/>
            <person name="Kuo D.H."/>
            <person name="Larsson T."/>
            <person name="Lv J."/>
            <person name="Arendt D."/>
            <person name="Savage R."/>
            <person name="Osoegawa K."/>
            <person name="de Jong P."/>
            <person name="Grimwood J."/>
            <person name="Chapman J.A."/>
            <person name="Shapiro H."/>
            <person name="Aerts A."/>
            <person name="Otillar R.P."/>
            <person name="Terry A.Y."/>
            <person name="Boore J.L."/>
            <person name="Grigoriev I.V."/>
            <person name="Lindberg D.R."/>
            <person name="Seaver E.C."/>
            <person name="Weisblat D.A."/>
            <person name="Putnam N.H."/>
            <person name="Rokhsar D.S."/>
        </authorList>
    </citation>
    <scope>NUCLEOTIDE SEQUENCE</scope>
</reference>
<dbReference type="GO" id="GO:0006631">
    <property type="term" value="P:fatty acid metabolic process"/>
    <property type="evidence" value="ECO:0000318"/>
    <property type="project" value="GO_Central"/>
</dbReference>
<reference evidence="5" key="1">
    <citation type="submission" date="2012-12" db="EMBL/GenBank/DDBJ databases">
        <authorList>
            <person name="Hellsten U."/>
            <person name="Grimwood J."/>
            <person name="Chapman J.A."/>
            <person name="Shapiro H."/>
            <person name="Aerts A."/>
            <person name="Otillar R.P."/>
            <person name="Terry A.Y."/>
            <person name="Boore J.L."/>
            <person name="Simakov O."/>
            <person name="Marletaz F."/>
            <person name="Cho S.-J."/>
            <person name="Edsinger-Gonzales E."/>
            <person name="Havlak P."/>
            <person name="Kuo D.-H."/>
            <person name="Larsson T."/>
            <person name="Lv J."/>
            <person name="Arendt D."/>
            <person name="Savage R."/>
            <person name="Osoegawa K."/>
            <person name="de Jong P."/>
            <person name="Lindberg D.R."/>
            <person name="Seaver E.C."/>
            <person name="Weisblat D.A."/>
            <person name="Putnam N.H."/>
            <person name="Grigoriev I.V."/>
            <person name="Rokhsar D.S."/>
        </authorList>
    </citation>
    <scope>NUCLEOTIDE SEQUENCE</scope>
</reference>
<dbReference type="RefSeq" id="XP_009021802.1">
    <property type="nucleotide sequence ID" value="XM_009023554.1"/>
</dbReference>
<dbReference type="CTD" id="20196858"/>
<dbReference type="OMA" id="KWYAFIM"/>
<dbReference type="SUPFAM" id="SSF47027">
    <property type="entry name" value="Acyl-CoA binding protein"/>
    <property type="match status" value="1"/>
</dbReference>
<gene>
    <name evidence="4" type="primary">20196858</name>
    <name evidence="3" type="ORF">HELRODRAFT_146952</name>
</gene>
<dbReference type="KEGG" id="hro:HELRODRAFT_146952"/>
<dbReference type="AlphaFoldDB" id="T1EJV8"/>
<dbReference type="PANTHER" id="PTHR23310">
    <property type="entry name" value="ACYL-COA-BINDING PROTEIN, ACBP"/>
    <property type="match status" value="1"/>
</dbReference>
<reference evidence="4" key="3">
    <citation type="submission" date="2015-06" db="UniProtKB">
        <authorList>
            <consortium name="EnsemblMetazoa"/>
        </authorList>
    </citation>
    <scope>IDENTIFICATION</scope>
</reference>
<keyword evidence="1" id="KW-0446">Lipid-binding</keyword>
<proteinExistence type="predicted"/>
<dbReference type="OrthoDB" id="71307at2759"/>
<dbReference type="PRINTS" id="PR00689">
    <property type="entry name" value="ACOABINDINGP"/>
</dbReference>
<keyword evidence="5" id="KW-1185">Reference proteome</keyword>
<evidence type="ECO:0000256" key="1">
    <source>
        <dbReference type="ARBA" id="ARBA00023121"/>
    </source>
</evidence>
<dbReference type="GO" id="GO:0005737">
    <property type="term" value="C:cytoplasm"/>
    <property type="evidence" value="ECO:0000318"/>
    <property type="project" value="GO_Central"/>
</dbReference>
<evidence type="ECO:0000313" key="5">
    <source>
        <dbReference type="Proteomes" id="UP000015101"/>
    </source>
</evidence>
<dbReference type="InParanoid" id="T1EJV8"/>
<dbReference type="PROSITE" id="PS51228">
    <property type="entry name" value="ACB_2"/>
    <property type="match status" value="1"/>
</dbReference>
<evidence type="ECO:0000313" key="4">
    <source>
        <dbReference type="EnsemblMetazoa" id="HelroP146952"/>
    </source>
</evidence>
<dbReference type="STRING" id="6412.T1EJV8"/>
<dbReference type="InterPro" id="IPR000582">
    <property type="entry name" value="Acyl-CoA-binding_protein"/>
</dbReference>
<dbReference type="Pfam" id="PF00887">
    <property type="entry name" value="ACBP"/>
    <property type="match status" value="1"/>
</dbReference>